<comment type="caution">
    <text evidence="2">The sequence shown here is derived from an EMBL/GenBank/DDBJ whole genome shotgun (WGS) entry which is preliminary data.</text>
</comment>
<sequence>MARMREHPRWGEEGIGEAVEYWSHFKRCLRDCPHKESLVDPLRMSEVLELSIATSIQGNFGKFSCMVSRESHVSHMMLRSLCGCPTNKVDDKDVVVVKDYRDTVFIYASHKVLTRALIGTLFKTLEQRNLKPTGINMIKPSKELLQKSAILKKSGRGSLYMNEVCVVSLWHGDEVIRQASGAITHFCKHYAFVQGVDVVMTDSTKSTRNEAKLWIDSAPPVPPTPQVTEAEPAPDAEPPNLEEEQEPVTVIEAGNEHVSPPPLNIQDPDDVVLVRESSTADTLPVGDKPDTPQEAQTAAPPVTS</sequence>
<feature type="region of interest" description="Disordered" evidence="1">
    <location>
        <begin position="213"/>
        <end position="304"/>
    </location>
</feature>
<proteinExistence type="predicted"/>
<reference evidence="3" key="1">
    <citation type="journal article" date="2015" name="Nat. Genet.">
        <title>The genome and transcriptome of the zoonotic hookworm Ancylostoma ceylanicum identify infection-specific gene families.</title>
        <authorList>
            <person name="Schwarz E.M."/>
            <person name="Hu Y."/>
            <person name="Antoshechkin I."/>
            <person name="Miller M.M."/>
            <person name="Sternberg P.W."/>
            <person name="Aroian R.V."/>
        </authorList>
    </citation>
    <scope>NUCLEOTIDE SEQUENCE</scope>
    <source>
        <strain evidence="3">HY135</strain>
    </source>
</reference>
<dbReference type="EMBL" id="JARK01001392">
    <property type="protein sequence ID" value="EYC10317.1"/>
    <property type="molecule type" value="Genomic_DNA"/>
</dbReference>
<evidence type="ECO:0000313" key="2">
    <source>
        <dbReference type="EMBL" id="EYC10317.1"/>
    </source>
</evidence>
<evidence type="ECO:0000313" key="3">
    <source>
        <dbReference type="Proteomes" id="UP000024635"/>
    </source>
</evidence>
<accession>A0A016U640</accession>
<protein>
    <submittedName>
        <fullName evidence="2">Uncharacterized protein</fullName>
    </submittedName>
</protein>
<name>A0A016U640_9BILA</name>
<dbReference type="AlphaFoldDB" id="A0A016U640"/>
<organism evidence="2 3">
    <name type="scientific">Ancylostoma ceylanicum</name>
    <dbReference type="NCBI Taxonomy" id="53326"/>
    <lineage>
        <taxon>Eukaryota</taxon>
        <taxon>Metazoa</taxon>
        <taxon>Ecdysozoa</taxon>
        <taxon>Nematoda</taxon>
        <taxon>Chromadorea</taxon>
        <taxon>Rhabditida</taxon>
        <taxon>Rhabditina</taxon>
        <taxon>Rhabditomorpha</taxon>
        <taxon>Strongyloidea</taxon>
        <taxon>Ancylostomatidae</taxon>
        <taxon>Ancylostomatinae</taxon>
        <taxon>Ancylostoma</taxon>
    </lineage>
</organism>
<dbReference type="OrthoDB" id="5869535at2759"/>
<dbReference type="Proteomes" id="UP000024635">
    <property type="component" value="Unassembled WGS sequence"/>
</dbReference>
<gene>
    <name evidence="2" type="primary">Acey_s0056.g2675</name>
    <name evidence="2" type="synonym">Acey-F54C1.6</name>
    <name evidence="2" type="ORF">Y032_0056g2675</name>
</gene>
<evidence type="ECO:0000256" key="1">
    <source>
        <dbReference type="SAM" id="MobiDB-lite"/>
    </source>
</evidence>
<keyword evidence="3" id="KW-1185">Reference proteome</keyword>